<keyword evidence="1" id="KW-0862">Zinc</keyword>
<organism evidence="4 5">
    <name type="scientific">Alteromonas gilva</name>
    <dbReference type="NCBI Taxonomy" id="2987522"/>
    <lineage>
        <taxon>Bacteria</taxon>
        <taxon>Pseudomonadati</taxon>
        <taxon>Pseudomonadota</taxon>
        <taxon>Gammaproteobacteria</taxon>
        <taxon>Alteromonadales</taxon>
        <taxon>Alteromonadaceae</taxon>
        <taxon>Alteromonas/Salinimonas group</taxon>
        <taxon>Alteromonas</taxon>
    </lineage>
</organism>
<reference evidence="4 5" key="1">
    <citation type="submission" date="2022-10" db="EMBL/GenBank/DDBJ databases">
        <title>Alteromonas sp. chi3 Genome sequencing.</title>
        <authorList>
            <person name="Park S."/>
        </authorList>
    </citation>
    <scope>NUCLEOTIDE SEQUENCE [LARGE SCALE GENOMIC DNA]</scope>
    <source>
        <strain evidence="5">chi3</strain>
    </source>
</reference>
<keyword evidence="5" id="KW-1185">Reference proteome</keyword>
<protein>
    <recommendedName>
        <fullName evidence="3">C2H2-type domain-containing protein</fullName>
    </recommendedName>
</protein>
<sequence length="205" mass="23491">MKTDESDLFDHLVNKHSWQINPVSKLADMPEPNPNAVGETKRPNERKKKTRNAQWQKSPELLTCPHCSQRFKRKQTLLAHIKKCPQKHSAKPAVQMSPKESQHSYSYKWGCAQPLEKRHEPTVSKLVSEKSIDYLTKEIESILASLQSSPDSGLSVGRLIIFSKAKQRALKAERRVKNKKRKHKVEYKVDALDRRVPGSYGSGRN</sequence>
<dbReference type="PROSITE" id="PS50157">
    <property type="entry name" value="ZINC_FINGER_C2H2_2"/>
    <property type="match status" value="1"/>
</dbReference>
<evidence type="ECO:0000256" key="2">
    <source>
        <dbReference type="SAM" id="MobiDB-lite"/>
    </source>
</evidence>
<dbReference type="InterPro" id="IPR013087">
    <property type="entry name" value="Znf_C2H2_type"/>
</dbReference>
<dbReference type="RefSeq" id="WP_273638246.1">
    <property type="nucleotide sequence ID" value="NZ_JAQQXP010000001.1"/>
</dbReference>
<evidence type="ECO:0000256" key="1">
    <source>
        <dbReference type="PROSITE-ProRule" id="PRU00042"/>
    </source>
</evidence>
<keyword evidence="1" id="KW-0479">Metal-binding</keyword>
<gene>
    <name evidence="4" type="ORF">OIK42_02955</name>
</gene>
<proteinExistence type="predicted"/>
<evidence type="ECO:0000259" key="3">
    <source>
        <dbReference type="PROSITE" id="PS50157"/>
    </source>
</evidence>
<comment type="caution">
    <text evidence="4">The sequence shown here is derived from an EMBL/GenBank/DDBJ whole genome shotgun (WGS) entry which is preliminary data.</text>
</comment>
<evidence type="ECO:0000313" key="4">
    <source>
        <dbReference type="EMBL" id="MDC8829715.1"/>
    </source>
</evidence>
<accession>A0ABT5KY68</accession>
<dbReference type="Proteomes" id="UP001218788">
    <property type="component" value="Unassembled WGS sequence"/>
</dbReference>
<keyword evidence="1" id="KW-0863">Zinc-finger</keyword>
<name>A0ABT5KY68_9ALTE</name>
<feature type="region of interest" description="Disordered" evidence="2">
    <location>
        <begin position="23"/>
        <end position="57"/>
    </location>
</feature>
<evidence type="ECO:0000313" key="5">
    <source>
        <dbReference type="Proteomes" id="UP001218788"/>
    </source>
</evidence>
<dbReference type="EMBL" id="JAQQXP010000001">
    <property type="protein sequence ID" value="MDC8829715.1"/>
    <property type="molecule type" value="Genomic_DNA"/>
</dbReference>
<feature type="domain" description="C2H2-type" evidence="3">
    <location>
        <begin position="62"/>
        <end position="93"/>
    </location>
</feature>